<dbReference type="EMBL" id="JAUCMV010000002">
    <property type="protein sequence ID" value="KAK0416082.1"/>
    <property type="molecule type" value="Genomic_DNA"/>
</dbReference>
<reference evidence="5" key="1">
    <citation type="submission" date="2023-06" db="EMBL/GenBank/DDBJ databases">
        <title>Genomic analysis of the entomopathogenic nematode Steinernema hermaphroditum.</title>
        <authorList>
            <person name="Schwarz E.M."/>
            <person name="Heppert J.K."/>
            <person name="Baniya A."/>
            <person name="Schwartz H.T."/>
            <person name="Tan C.-H."/>
            <person name="Antoshechkin I."/>
            <person name="Sternberg P.W."/>
            <person name="Goodrich-Blair H."/>
            <person name="Dillman A.R."/>
        </authorList>
    </citation>
    <scope>NUCLEOTIDE SEQUENCE</scope>
    <source>
        <strain evidence="5">PS9179</strain>
        <tissue evidence="5">Whole animal</tissue>
    </source>
</reference>
<dbReference type="PANTHER" id="PTHR24044:SF417">
    <property type="entry name" value="WEARY, ISOFORM B"/>
    <property type="match status" value="1"/>
</dbReference>
<keyword evidence="6" id="KW-1185">Reference proteome</keyword>
<feature type="disulfide bond" evidence="1">
    <location>
        <begin position="181"/>
        <end position="190"/>
    </location>
</feature>
<dbReference type="InterPro" id="IPR050906">
    <property type="entry name" value="Notch_signaling"/>
</dbReference>
<evidence type="ECO:0000259" key="4">
    <source>
        <dbReference type="PROSITE" id="PS50026"/>
    </source>
</evidence>
<feature type="transmembrane region" description="Helical" evidence="3">
    <location>
        <begin position="228"/>
        <end position="246"/>
    </location>
</feature>
<keyword evidence="3" id="KW-1133">Transmembrane helix</keyword>
<dbReference type="Gene3D" id="2.10.25.10">
    <property type="entry name" value="Laminin"/>
    <property type="match status" value="1"/>
</dbReference>
<proteinExistence type="predicted"/>
<keyword evidence="3" id="KW-0812">Transmembrane</keyword>
<organism evidence="5 6">
    <name type="scientific">Steinernema hermaphroditum</name>
    <dbReference type="NCBI Taxonomy" id="289476"/>
    <lineage>
        <taxon>Eukaryota</taxon>
        <taxon>Metazoa</taxon>
        <taxon>Ecdysozoa</taxon>
        <taxon>Nematoda</taxon>
        <taxon>Chromadorea</taxon>
        <taxon>Rhabditida</taxon>
        <taxon>Tylenchina</taxon>
        <taxon>Panagrolaimomorpha</taxon>
        <taxon>Strongyloidoidea</taxon>
        <taxon>Steinernematidae</taxon>
        <taxon>Steinernema</taxon>
    </lineage>
</organism>
<feature type="domain" description="EGF-like" evidence="4">
    <location>
        <begin position="158"/>
        <end position="191"/>
    </location>
</feature>
<comment type="caution">
    <text evidence="1">Lacks conserved residue(s) required for the propagation of feature annotation.</text>
</comment>
<dbReference type="PROSITE" id="PS01186">
    <property type="entry name" value="EGF_2"/>
    <property type="match status" value="1"/>
</dbReference>
<dbReference type="GO" id="GO:0005112">
    <property type="term" value="F:Notch binding"/>
    <property type="evidence" value="ECO:0007669"/>
    <property type="project" value="TreeGrafter"/>
</dbReference>
<keyword evidence="1" id="KW-1015">Disulfide bond</keyword>
<sequence length="274" mass="30298">MRQGASGEGLPSVESTTSPGSLLEAPLAPGRSTPSGYPSFLSKISSPMLLSLLLLLPLLLQVAANPCFNGGRQRHLRRPGHRHRHRRADIHFPKSPFFGDENEIAIDEELMGGKMHCLCDYRYEGIRCEHRVFPCGHGKKVRQPGSVREYCSCDAEWTGEDCVTPVCHNGIVDEHSRRCLCAQGWTGTHCNIPVCGLFGAFVGDKCECEHGYEGIFCERSRASTFSQAATWSAAFSFPLALIALILKMRKSDYPKINNAIRSNESMKSLISIEK</sequence>
<dbReference type="Proteomes" id="UP001175271">
    <property type="component" value="Unassembled WGS sequence"/>
</dbReference>
<gene>
    <name evidence="5" type="ORF">QR680_012288</name>
</gene>
<evidence type="ECO:0000313" key="5">
    <source>
        <dbReference type="EMBL" id="KAK0416082.1"/>
    </source>
</evidence>
<name>A0AA39I417_9BILA</name>
<dbReference type="PANTHER" id="PTHR24044">
    <property type="entry name" value="NOTCH LIGAND FAMILY MEMBER"/>
    <property type="match status" value="1"/>
</dbReference>
<accession>A0AA39I417</accession>
<protein>
    <recommendedName>
        <fullName evidence="4">EGF-like domain-containing protein</fullName>
    </recommendedName>
</protein>
<evidence type="ECO:0000313" key="6">
    <source>
        <dbReference type="Proteomes" id="UP001175271"/>
    </source>
</evidence>
<dbReference type="PROSITE" id="PS00022">
    <property type="entry name" value="EGF_1"/>
    <property type="match status" value="1"/>
</dbReference>
<evidence type="ECO:0000256" key="3">
    <source>
        <dbReference type="SAM" id="Phobius"/>
    </source>
</evidence>
<keyword evidence="3" id="KW-0472">Membrane</keyword>
<evidence type="ECO:0000256" key="1">
    <source>
        <dbReference type="PROSITE-ProRule" id="PRU00076"/>
    </source>
</evidence>
<feature type="region of interest" description="Disordered" evidence="2">
    <location>
        <begin position="1"/>
        <end position="31"/>
    </location>
</feature>
<comment type="caution">
    <text evidence="5">The sequence shown here is derived from an EMBL/GenBank/DDBJ whole genome shotgun (WGS) entry which is preliminary data.</text>
</comment>
<dbReference type="AlphaFoldDB" id="A0AA39I417"/>
<evidence type="ECO:0000256" key="2">
    <source>
        <dbReference type="SAM" id="MobiDB-lite"/>
    </source>
</evidence>
<dbReference type="InterPro" id="IPR000742">
    <property type="entry name" value="EGF"/>
</dbReference>
<dbReference type="PROSITE" id="PS50026">
    <property type="entry name" value="EGF_3"/>
    <property type="match status" value="1"/>
</dbReference>
<keyword evidence="1" id="KW-0245">EGF-like domain</keyword>